<gene>
    <name evidence="4" type="ORF">VTJ49DRAFT_5677</name>
</gene>
<dbReference type="Proteomes" id="UP001583172">
    <property type="component" value="Unassembled WGS sequence"/>
</dbReference>
<comment type="caution">
    <text evidence="4">The sequence shown here is derived from an EMBL/GenBank/DDBJ whole genome shotgun (WGS) entry which is preliminary data.</text>
</comment>
<feature type="compositionally biased region" description="Low complexity" evidence="3">
    <location>
        <begin position="80"/>
        <end position="93"/>
    </location>
</feature>
<sequence length="206" mass="22501">MNREIPGFYYDPEKKRYFRIESSHTAPPNAAWSSREVAKRRRATAEAENDDKSKRRHGARSKLRGEPERVKRRWLSSPYFFSSASPTSSSSSSSPPPSWRPEPILACGLLAREVSGCVRGGGEVEAARMAEDVLPRAWAVGLVEKGAVRPWPEVGDGRARGGVVDFWVGPPVGGGGDGERELGVVYAVFEGGEVAASYVPRDGEDR</sequence>
<dbReference type="PANTHER" id="PTHR44472">
    <property type="entry name" value="DDB1- AND CUL4-ASSOCIATED FACTOR 4-RELATED"/>
    <property type="match status" value="1"/>
</dbReference>
<evidence type="ECO:0000313" key="5">
    <source>
        <dbReference type="Proteomes" id="UP001583172"/>
    </source>
</evidence>
<keyword evidence="1" id="KW-0853">WD repeat</keyword>
<evidence type="ECO:0000256" key="3">
    <source>
        <dbReference type="SAM" id="MobiDB-lite"/>
    </source>
</evidence>
<evidence type="ECO:0000256" key="2">
    <source>
        <dbReference type="ARBA" id="ARBA00022737"/>
    </source>
</evidence>
<dbReference type="EMBL" id="JAZGSY010000477">
    <property type="protein sequence ID" value="KAL1836031.1"/>
    <property type="molecule type" value="Genomic_DNA"/>
</dbReference>
<protein>
    <submittedName>
        <fullName evidence="4">Uncharacterized protein</fullName>
    </submittedName>
</protein>
<feature type="region of interest" description="Disordered" evidence="3">
    <location>
        <begin position="80"/>
        <end position="99"/>
    </location>
</feature>
<evidence type="ECO:0000313" key="4">
    <source>
        <dbReference type="EMBL" id="KAL1836031.1"/>
    </source>
</evidence>
<keyword evidence="2" id="KW-0677">Repeat</keyword>
<dbReference type="PANTHER" id="PTHR44472:SF1">
    <property type="entry name" value="DDB1 AND CUL4 ASSOCIATED FACTOR 4"/>
    <property type="match status" value="1"/>
</dbReference>
<keyword evidence="5" id="KW-1185">Reference proteome</keyword>
<dbReference type="InterPro" id="IPR052254">
    <property type="entry name" value="CUL4-DDB1_E3_ligase_receptor"/>
</dbReference>
<accession>A0ABR3V2T4</accession>
<name>A0ABR3V2T4_HUMIN</name>
<reference evidence="4 5" key="1">
    <citation type="journal article" date="2024" name="Commun. Biol.">
        <title>Comparative genomic analysis of thermophilic fungi reveals convergent evolutionary adaptations and gene losses.</title>
        <authorList>
            <person name="Steindorff A.S."/>
            <person name="Aguilar-Pontes M.V."/>
            <person name="Robinson A.J."/>
            <person name="Andreopoulos B."/>
            <person name="LaButti K."/>
            <person name="Kuo A."/>
            <person name="Mondo S."/>
            <person name="Riley R."/>
            <person name="Otillar R."/>
            <person name="Haridas S."/>
            <person name="Lipzen A."/>
            <person name="Grimwood J."/>
            <person name="Schmutz J."/>
            <person name="Clum A."/>
            <person name="Reid I.D."/>
            <person name="Moisan M.C."/>
            <person name="Butler G."/>
            <person name="Nguyen T.T.M."/>
            <person name="Dewar K."/>
            <person name="Conant G."/>
            <person name="Drula E."/>
            <person name="Henrissat B."/>
            <person name="Hansel C."/>
            <person name="Singer S."/>
            <person name="Hutchinson M.I."/>
            <person name="de Vries R.P."/>
            <person name="Natvig D.O."/>
            <person name="Powell A.J."/>
            <person name="Tsang A."/>
            <person name="Grigoriev I.V."/>
        </authorList>
    </citation>
    <scope>NUCLEOTIDE SEQUENCE [LARGE SCALE GENOMIC DNA]</scope>
    <source>
        <strain evidence="4 5">CBS 620.91</strain>
    </source>
</reference>
<proteinExistence type="predicted"/>
<feature type="region of interest" description="Disordered" evidence="3">
    <location>
        <begin position="21"/>
        <end position="70"/>
    </location>
</feature>
<organism evidence="4 5">
    <name type="scientific">Humicola insolens</name>
    <name type="common">Soft-rot fungus</name>
    <dbReference type="NCBI Taxonomy" id="85995"/>
    <lineage>
        <taxon>Eukaryota</taxon>
        <taxon>Fungi</taxon>
        <taxon>Dikarya</taxon>
        <taxon>Ascomycota</taxon>
        <taxon>Pezizomycotina</taxon>
        <taxon>Sordariomycetes</taxon>
        <taxon>Sordariomycetidae</taxon>
        <taxon>Sordariales</taxon>
        <taxon>Chaetomiaceae</taxon>
        <taxon>Mycothermus</taxon>
    </lineage>
</organism>
<evidence type="ECO:0000256" key="1">
    <source>
        <dbReference type="ARBA" id="ARBA00022574"/>
    </source>
</evidence>